<dbReference type="AlphaFoldDB" id="A0A6A8A996"/>
<reference evidence="2 3" key="1">
    <citation type="submission" date="2019-11" db="EMBL/GenBank/DDBJ databases">
        <title>Genome analysis of Rhizobacterium cereale a novel genus and species isolated from maize roots in North Spain.</title>
        <authorList>
            <person name="Menendez E."/>
            <person name="Flores-Felix J.D."/>
            <person name="Ramirez-Bahena M.-H."/>
            <person name="Igual J.M."/>
            <person name="Garcia-Fraile P."/>
            <person name="Peix A."/>
            <person name="Velazquez E."/>
        </authorList>
    </citation>
    <scope>NUCLEOTIDE SEQUENCE [LARGE SCALE GENOMIC DNA]</scope>
    <source>
        <strain evidence="2 3">RZME27</strain>
    </source>
</reference>
<gene>
    <name evidence="2" type="ORF">GAO09_04735</name>
</gene>
<dbReference type="Pfam" id="PF13763">
    <property type="entry name" value="DUF4167"/>
    <property type="match status" value="1"/>
</dbReference>
<protein>
    <submittedName>
        <fullName evidence="2">DUF4167 domain-containing protein</fullName>
    </submittedName>
</protein>
<evidence type="ECO:0000313" key="2">
    <source>
        <dbReference type="EMBL" id="MQY45371.1"/>
    </source>
</evidence>
<keyword evidence="3" id="KW-1185">Reference proteome</keyword>
<proteinExistence type="predicted"/>
<dbReference type="InterPro" id="IPR025430">
    <property type="entry name" value="DUF4167"/>
</dbReference>
<organism evidence="2 3">
    <name type="scientific">Endobacterium cereale</name>
    <dbReference type="NCBI Taxonomy" id="2663029"/>
    <lineage>
        <taxon>Bacteria</taxon>
        <taxon>Pseudomonadati</taxon>
        <taxon>Pseudomonadota</taxon>
        <taxon>Alphaproteobacteria</taxon>
        <taxon>Hyphomicrobiales</taxon>
        <taxon>Rhizobiaceae</taxon>
        <taxon>Endobacterium</taxon>
    </lineage>
</organism>
<evidence type="ECO:0000313" key="3">
    <source>
        <dbReference type="Proteomes" id="UP000435138"/>
    </source>
</evidence>
<name>A0A6A8A996_9HYPH</name>
<feature type="domain" description="DUF4167" evidence="1">
    <location>
        <begin position="50"/>
        <end position="86"/>
    </location>
</feature>
<dbReference type="EMBL" id="WIXI01000031">
    <property type="protein sequence ID" value="MQY45371.1"/>
    <property type="molecule type" value="Genomic_DNA"/>
</dbReference>
<evidence type="ECO:0000259" key="1">
    <source>
        <dbReference type="Pfam" id="PF13763"/>
    </source>
</evidence>
<sequence>MPDVHRAEFCLVQHLLGANSGSIFPMSTRHVENPKGADLPSSQRLLNRYRQYLQFADMKISAGDRIGAENDFQHAEHFLRSAAEQKDTDQI</sequence>
<accession>A0A6A8A996</accession>
<dbReference type="Proteomes" id="UP000435138">
    <property type="component" value="Unassembled WGS sequence"/>
</dbReference>
<comment type="caution">
    <text evidence="2">The sequence shown here is derived from an EMBL/GenBank/DDBJ whole genome shotgun (WGS) entry which is preliminary data.</text>
</comment>